<dbReference type="Gene3D" id="3.40.190.10">
    <property type="entry name" value="Periplasmic binding protein-like II"/>
    <property type="match status" value="2"/>
</dbReference>
<dbReference type="RefSeq" id="WP_307688565.1">
    <property type="nucleotide sequence ID" value="NZ_JAUSRO010000003.1"/>
</dbReference>
<evidence type="ECO:0000313" key="2">
    <source>
        <dbReference type="EMBL" id="MDP9898739.1"/>
    </source>
</evidence>
<dbReference type="InterPro" id="IPR015168">
    <property type="entry name" value="SsuA/THI5"/>
</dbReference>
<evidence type="ECO:0000313" key="3">
    <source>
        <dbReference type="Proteomes" id="UP001226867"/>
    </source>
</evidence>
<organism evidence="2 3">
    <name type="scientific">Variovorax ginsengisoli</name>
    <dbReference type="NCBI Taxonomy" id="363844"/>
    <lineage>
        <taxon>Bacteria</taxon>
        <taxon>Pseudomonadati</taxon>
        <taxon>Pseudomonadota</taxon>
        <taxon>Betaproteobacteria</taxon>
        <taxon>Burkholderiales</taxon>
        <taxon>Comamonadaceae</taxon>
        <taxon>Variovorax</taxon>
    </lineage>
</organism>
<dbReference type="PANTHER" id="PTHR30024">
    <property type="entry name" value="ALIPHATIC SULFONATES-BINDING PROTEIN-RELATED"/>
    <property type="match status" value="1"/>
</dbReference>
<dbReference type="PROSITE" id="PS51318">
    <property type="entry name" value="TAT"/>
    <property type="match status" value="1"/>
</dbReference>
<dbReference type="Proteomes" id="UP001226867">
    <property type="component" value="Unassembled WGS sequence"/>
</dbReference>
<dbReference type="EMBL" id="JAUSRO010000003">
    <property type="protein sequence ID" value="MDP9898739.1"/>
    <property type="molecule type" value="Genomic_DNA"/>
</dbReference>
<feature type="domain" description="SsuA/THI5-like" evidence="1">
    <location>
        <begin position="89"/>
        <end position="261"/>
    </location>
</feature>
<dbReference type="Pfam" id="PF09084">
    <property type="entry name" value="NMT1"/>
    <property type="match status" value="1"/>
</dbReference>
<dbReference type="SUPFAM" id="SSF53850">
    <property type="entry name" value="Periplasmic binding protein-like II"/>
    <property type="match status" value="1"/>
</dbReference>
<reference evidence="2 3" key="1">
    <citation type="submission" date="2023-07" db="EMBL/GenBank/DDBJ databases">
        <title>Sorghum-associated microbial communities from plants grown in Nebraska, USA.</title>
        <authorList>
            <person name="Schachtman D."/>
        </authorList>
    </citation>
    <scope>NUCLEOTIDE SEQUENCE [LARGE SCALE GENOMIC DNA]</scope>
    <source>
        <strain evidence="2 3">DS1607</strain>
    </source>
</reference>
<accession>A0ABT9S308</accession>
<sequence>MTDSPPTPHATTLSRRRLLGTALGAAAAVSLPGLATAQAGDTVLRLGYIGPGKRPAAATGWALRQGQLLRELAPLGFKEIVTRNFPNGPDLNEAFLSGALDVGIYGDTPAIVARSRGLEGQLIGFDAVGMNVWLLTPRGGVRRVKELEGQSIGVARGSYMHRYVLGLLKEQGLQQSVKVIHMFPRDGEAALDRSAIAAFAAQIDVGPLLASRGYPVIDEAEQHPTLRGTSVIVASRKLLASRPGLAAAWTRARRDALADIRRDSQAYYAFHSEVSGFPVEVVKVSHPLSHFPDAAYPPEGLALLGEVKQFLLAEKLIDRDFALDDWRVNDA</sequence>
<evidence type="ECO:0000259" key="1">
    <source>
        <dbReference type="Pfam" id="PF09084"/>
    </source>
</evidence>
<gene>
    <name evidence="2" type="ORF">J2W36_000983</name>
</gene>
<keyword evidence="3" id="KW-1185">Reference proteome</keyword>
<protein>
    <submittedName>
        <fullName evidence="2">NitT/TauT family transport system substrate-binding protein/sulfonate transport system substrate-binding protein</fullName>
    </submittedName>
</protein>
<comment type="caution">
    <text evidence="2">The sequence shown here is derived from an EMBL/GenBank/DDBJ whole genome shotgun (WGS) entry which is preliminary data.</text>
</comment>
<dbReference type="PANTHER" id="PTHR30024:SF42">
    <property type="entry name" value="ALIPHATIC SULFONATES-BINDING PROTEIN-RELATED"/>
    <property type="match status" value="1"/>
</dbReference>
<name>A0ABT9S308_9BURK</name>
<proteinExistence type="predicted"/>
<dbReference type="InterPro" id="IPR006311">
    <property type="entry name" value="TAT_signal"/>
</dbReference>